<dbReference type="AlphaFoldDB" id="A0A9P9YAY5"/>
<evidence type="ECO:0000313" key="2">
    <source>
        <dbReference type="EMBL" id="KAI8033588.1"/>
    </source>
</evidence>
<keyword evidence="3" id="KW-1185">Reference proteome</keyword>
<organism evidence="2 3">
    <name type="scientific">Drosophila gunungcola</name>
    <name type="common">fruit fly</name>
    <dbReference type="NCBI Taxonomy" id="103775"/>
    <lineage>
        <taxon>Eukaryota</taxon>
        <taxon>Metazoa</taxon>
        <taxon>Ecdysozoa</taxon>
        <taxon>Arthropoda</taxon>
        <taxon>Hexapoda</taxon>
        <taxon>Insecta</taxon>
        <taxon>Pterygota</taxon>
        <taxon>Neoptera</taxon>
        <taxon>Endopterygota</taxon>
        <taxon>Diptera</taxon>
        <taxon>Brachycera</taxon>
        <taxon>Muscomorpha</taxon>
        <taxon>Ephydroidea</taxon>
        <taxon>Drosophilidae</taxon>
        <taxon>Drosophila</taxon>
        <taxon>Sophophora</taxon>
    </lineage>
</organism>
<name>A0A9P9YAY5_9MUSC</name>
<evidence type="ECO:0000256" key="1">
    <source>
        <dbReference type="SAM" id="MobiDB-lite"/>
    </source>
</evidence>
<feature type="region of interest" description="Disordered" evidence="1">
    <location>
        <begin position="1"/>
        <end position="60"/>
    </location>
</feature>
<accession>A0A9P9YAY5</accession>
<dbReference type="EMBL" id="JAMKOV010000119">
    <property type="protein sequence ID" value="KAI8033588.1"/>
    <property type="molecule type" value="Genomic_DNA"/>
</dbReference>
<dbReference type="Proteomes" id="UP001059596">
    <property type="component" value="Unassembled WGS sequence"/>
</dbReference>
<reference evidence="2" key="1">
    <citation type="journal article" date="2023" name="Genome Biol. Evol.">
        <title>Long-read-based Genome Assembly of Drosophila gunungcola Reveals Fewer Chemosensory Genes in Flower-breeding Species.</title>
        <authorList>
            <person name="Negi A."/>
            <person name="Liao B.Y."/>
            <person name="Yeh S.D."/>
        </authorList>
    </citation>
    <scope>NUCLEOTIDE SEQUENCE</scope>
    <source>
        <strain evidence="2">Sukarami</strain>
    </source>
</reference>
<comment type="caution">
    <text evidence="2">The sequence shown here is derived from an EMBL/GenBank/DDBJ whole genome shotgun (WGS) entry which is preliminary data.</text>
</comment>
<feature type="non-terminal residue" evidence="2">
    <location>
        <position position="1"/>
    </location>
</feature>
<sequence>MRGGAEDCRRGGAPDMGRPNPPRGGVQPPIPTPMDARTPTHPEVLPRVGRGRASGEAGGA</sequence>
<feature type="compositionally biased region" description="Basic and acidic residues" evidence="1">
    <location>
        <begin position="1"/>
        <end position="12"/>
    </location>
</feature>
<gene>
    <name evidence="2" type="ORF">M5D96_013656</name>
</gene>
<protein>
    <submittedName>
        <fullName evidence="2">Uncharacterized protein</fullName>
    </submittedName>
</protein>
<proteinExistence type="predicted"/>
<evidence type="ECO:0000313" key="3">
    <source>
        <dbReference type="Proteomes" id="UP001059596"/>
    </source>
</evidence>